<evidence type="ECO:0000256" key="1">
    <source>
        <dbReference type="SAM" id="MobiDB-lite"/>
    </source>
</evidence>
<name>A0ABY7CX87_9BASI</name>
<dbReference type="GeneID" id="77801450"/>
<evidence type="ECO:0000313" key="2">
    <source>
        <dbReference type="EMBL" id="WAQ88963.1"/>
    </source>
</evidence>
<proteinExistence type="predicted"/>
<evidence type="ECO:0000313" key="3">
    <source>
        <dbReference type="Proteomes" id="UP001164743"/>
    </source>
</evidence>
<protein>
    <submittedName>
        <fullName evidence="2">Uncharacterized protein</fullName>
    </submittedName>
</protein>
<organism evidence="2 3">
    <name type="scientific">Puccinia triticina</name>
    <dbReference type="NCBI Taxonomy" id="208348"/>
    <lineage>
        <taxon>Eukaryota</taxon>
        <taxon>Fungi</taxon>
        <taxon>Dikarya</taxon>
        <taxon>Basidiomycota</taxon>
        <taxon>Pucciniomycotina</taxon>
        <taxon>Pucciniomycetes</taxon>
        <taxon>Pucciniales</taxon>
        <taxon>Pucciniaceae</taxon>
        <taxon>Puccinia</taxon>
    </lineage>
</organism>
<feature type="compositionally biased region" description="Polar residues" evidence="1">
    <location>
        <begin position="25"/>
        <end position="55"/>
    </location>
</feature>
<feature type="region of interest" description="Disordered" evidence="1">
    <location>
        <begin position="1"/>
        <end position="87"/>
    </location>
</feature>
<dbReference type="RefSeq" id="XP_053024518.1">
    <property type="nucleotide sequence ID" value="XM_053160555.1"/>
</dbReference>
<reference evidence="2" key="1">
    <citation type="submission" date="2022-10" db="EMBL/GenBank/DDBJ databases">
        <title>Puccinia triticina Genome sequencing and assembly.</title>
        <authorList>
            <person name="Li C."/>
        </authorList>
    </citation>
    <scope>NUCLEOTIDE SEQUENCE</scope>
    <source>
        <strain evidence="2">Pt15</strain>
    </source>
</reference>
<dbReference type="EMBL" id="CP110430">
    <property type="protein sequence ID" value="WAQ88963.1"/>
    <property type="molecule type" value="Genomic_DNA"/>
</dbReference>
<dbReference type="Proteomes" id="UP001164743">
    <property type="component" value="Chromosome 10A"/>
</dbReference>
<gene>
    <name evidence="2" type="ORF">PtA15_10A386</name>
</gene>
<sequence length="87" mass="9418">MQTSSHNHTPLKLSPRASSEDRRPTNQQKSTSCNHGSTHSNTPSPLTYVQPNQYCPTLCSFPPSRPDPSSLTLALAASPQDHLPPAI</sequence>
<keyword evidence="3" id="KW-1185">Reference proteome</keyword>
<accession>A0ABY7CX87</accession>